<keyword evidence="3" id="KW-0812">Transmembrane</keyword>
<evidence type="ECO:0000256" key="1">
    <source>
        <dbReference type="ARBA" id="ARBA00004167"/>
    </source>
</evidence>
<sequence>MDQLGHSTEGAAKQGDSYVALVEVFHYMHCIDFIRKYVFREHYPNWVTLDGAPEAVLGHVDHCIDLLRQKIMCDADIGLMAYSYDAKTQFATARTSNMHMCRNLGDIRDWAAAREWQPDWS</sequence>
<comment type="caution">
    <text evidence="9">The sequence shown here is derived from an EMBL/GenBank/DDBJ whole genome shotgun (WGS) entry which is preliminary data.</text>
</comment>
<evidence type="ECO:0000256" key="2">
    <source>
        <dbReference type="ARBA" id="ARBA00004685"/>
    </source>
</evidence>
<proteinExistence type="inferred from homology"/>
<comment type="subcellular location">
    <subcellularLocation>
        <location evidence="1">Membrane</location>
        <topology evidence="1">Single-pass membrane protein</topology>
    </subcellularLocation>
</comment>
<evidence type="ECO:0000256" key="4">
    <source>
        <dbReference type="ARBA" id="ARBA00022989"/>
    </source>
</evidence>
<comment type="pathway">
    <text evidence="2">Mycotoxin biosynthesis.</text>
</comment>
<dbReference type="PANTHER" id="PTHR33365:SF4">
    <property type="entry name" value="CYCLOCHLOROTINE BIOSYNTHESIS PROTEIN O"/>
    <property type="match status" value="1"/>
</dbReference>
<keyword evidence="5" id="KW-0843">Virulence</keyword>
<evidence type="ECO:0000256" key="7">
    <source>
        <dbReference type="ARBA" id="ARBA00023180"/>
    </source>
</evidence>
<comment type="similarity">
    <text evidence="8">Belongs to the ustYa family.</text>
</comment>
<dbReference type="EMBL" id="JAZHXJ010002246">
    <property type="protein sequence ID" value="KAL1840111.1"/>
    <property type="molecule type" value="Genomic_DNA"/>
</dbReference>
<reference evidence="9 10" key="1">
    <citation type="journal article" date="2024" name="Commun. Biol.">
        <title>Comparative genomic analysis of thermophilic fungi reveals convergent evolutionary adaptations and gene losses.</title>
        <authorList>
            <person name="Steindorff A.S."/>
            <person name="Aguilar-Pontes M.V."/>
            <person name="Robinson A.J."/>
            <person name="Andreopoulos B."/>
            <person name="LaButti K."/>
            <person name="Kuo A."/>
            <person name="Mondo S."/>
            <person name="Riley R."/>
            <person name="Otillar R."/>
            <person name="Haridas S."/>
            <person name="Lipzen A."/>
            <person name="Grimwood J."/>
            <person name="Schmutz J."/>
            <person name="Clum A."/>
            <person name="Reid I.D."/>
            <person name="Moisan M.C."/>
            <person name="Butler G."/>
            <person name="Nguyen T.T.M."/>
            <person name="Dewar K."/>
            <person name="Conant G."/>
            <person name="Drula E."/>
            <person name="Henrissat B."/>
            <person name="Hansel C."/>
            <person name="Singer S."/>
            <person name="Hutchinson M.I."/>
            <person name="de Vries R.P."/>
            <person name="Natvig D.O."/>
            <person name="Powell A.J."/>
            <person name="Tsang A."/>
            <person name="Grigoriev I.V."/>
        </authorList>
    </citation>
    <scope>NUCLEOTIDE SEQUENCE [LARGE SCALE GENOMIC DNA]</scope>
    <source>
        <strain evidence="9 10">ATCC 24622</strain>
    </source>
</reference>
<gene>
    <name evidence="9" type="ORF">VTK73DRAFT_3844</name>
</gene>
<evidence type="ECO:0000256" key="8">
    <source>
        <dbReference type="ARBA" id="ARBA00035112"/>
    </source>
</evidence>
<keyword evidence="7" id="KW-0325">Glycoprotein</keyword>
<evidence type="ECO:0000256" key="6">
    <source>
        <dbReference type="ARBA" id="ARBA00023136"/>
    </source>
</evidence>
<accession>A0ABR3VEC6</accession>
<evidence type="ECO:0000313" key="10">
    <source>
        <dbReference type="Proteomes" id="UP001586593"/>
    </source>
</evidence>
<keyword evidence="6" id="KW-0472">Membrane</keyword>
<keyword evidence="4" id="KW-1133">Transmembrane helix</keyword>
<evidence type="ECO:0000256" key="5">
    <source>
        <dbReference type="ARBA" id="ARBA00023026"/>
    </source>
</evidence>
<dbReference type="Pfam" id="PF11807">
    <property type="entry name" value="UstYa"/>
    <property type="match status" value="1"/>
</dbReference>
<protein>
    <submittedName>
        <fullName evidence="9">Uncharacterized protein</fullName>
    </submittedName>
</protein>
<evidence type="ECO:0000313" key="9">
    <source>
        <dbReference type="EMBL" id="KAL1840111.1"/>
    </source>
</evidence>
<dbReference type="PANTHER" id="PTHR33365">
    <property type="entry name" value="YALI0B05434P"/>
    <property type="match status" value="1"/>
</dbReference>
<keyword evidence="10" id="KW-1185">Reference proteome</keyword>
<organism evidence="9 10">
    <name type="scientific">Phialemonium thermophilum</name>
    <dbReference type="NCBI Taxonomy" id="223376"/>
    <lineage>
        <taxon>Eukaryota</taxon>
        <taxon>Fungi</taxon>
        <taxon>Dikarya</taxon>
        <taxon>Ascomycota</taxon>
        <taxon>Pezizomycotina</taxon>
        <taxon>Sordariomycetes</taxon>
        <taxon>Sordariomycetidae</taxon>
        <taxon>Cephalothecales</taxon>
        <taxon>Cephalothecaceae</taxon>
        <taxon>Phialemonium</taxon>
    </lineage>
</organism>
<dbReference type="Proteomes" id="UP001586593">
    <property type="component" value="Unassembled WGS sequence"/>
</dbReference>
<evidence type="ECO:0000256" key="3">
    <source>
        <dbReference type="ARBA" id="ARBA00022692"/>
    </source>
</evidence>
<name>A0ABR3VEC6_9PEZI</name>
<dbReference type="InterPro" id="IPR021765">
    <property type="entry name" value="UstYa-like"/>
</dbReference>